<evidence type="ECO:0000313" key="1">
    <source>
        <dbReference type="Proteomes" id="UP000046395"/>
    </source>
</evidence>
<accession>A0A5S6Q8T0</accession>
<organism evidence="1 2">
    <name type="scientific">Trichuris muris</name>
    <name type="common">Mouse whipworm</name>
    <dbReference type="NCBI Taxonomy" id="70415"/>
    <lineage>
        <taxon>Eukaryota</taxon>
        <taxon>Metazoa</taxon>
        <taxon>Ecdysozoa</taxon>
        <taxon>Nematoda</taxon>
        <taxon>Enoplea</taxon>
        <taxon>Dorylaimia</taxon>
        <taxon>Trichinellida</taxon>
        <taxon>Trichuridae</taxon>
        <taxon>Trichuris</taxon>
    </lineage>
</organism>
<dbReference type="Proteomes" id="UP000046395">
    <property type="component" value="Unassembled WGS sequence"/>
</dbReference>
<keyword evidence="1" id="KW-1185">Reference proteome</keyword>
<evidence type="ECO:0000313" key="2">
    <source>
        <dbReference type="WBParaSite" id="TMUE_1000003716.1"/>
    </source>
</evidence>
<sequence>MVVDRTVLLKWSARSNCRRRLLLAGQVWAADPCTLRCLIEGESRICVQEVDAFTGEWRTLEQAGTFTTFQRHRPQSAARRSNAGNIFIAYTSELDFVSLRSRRSKAATREPMLQWGTQLRSAPARGGGKPKGAFGGRLAGRASMGARQILVPSRGTIVRQLSFARCAAAKRMYKRTGRARTHSSLDIRSVGCEHLGEGGGP</sequence>
<reference evidence="2" key="1">
    <citation type="submission" date="2019-12" db="UniProtKB">
        <authorList>
            <consortium name="WormBaseParasite"/>
        </authorList>
    </citation>
    <scope>IDENTIFICATION</scope>
</reference>
<protein>
    <submittedName>
        <fullName evidence="2">Uncharacterized protein</fullName>
    </submittedName>
</protein>
<proteinExistence type="predicted"/>
<dbReference type="AlphaFoldDB" id="A0A5S6Q8T0"/>
<name>A0A5S6Q8T0_TRIMR</name>
<dbReference type="WBParaSite" id="TMUE_1000003716.1">
    <property type="protein sequence ID" value="TMUE_1000003716.1"/>
    <property type="gene ID" value="WBGene00298773"/>
</dbReference>